<dbReference type="Gene3D" id="3.30.420.10">
    <property type="entry name" value="Ribonuclease H-like superfamily/Ribonuclease H"/>
    <property type="match status" value="1"/>
</dbReference>
<dbReference type="InterPro" id="IPR012337">
    <property type="entry name" value="RNaseH-like_sf"/>
</dbReference>
<keyword evidence="1" id="KW-0540">Nuclease</keyword>
<protein>
    <submittedName>
        <fullName evidence="5">3'-5' exonuclease</fullName>
    </submittedName>
</protein>
<dbReference type="PANTHER" id="PTHR30231">
    <property type="entry name" value="DNA POLYMERASE III SUBUNIT EPSILON"/>
    <property type="match status" value="1"/>
</dbReference>
<gene>
    <name evidence="5" type="ORF">GCU69_29430</name>
</gene>
<feature type="domain" description="Exonuclease" evidence="4">
    <location>
        <begin position="8"/>
        <end position="172"/>
    </location>
</feature>
<dbReference type="PANTHER" id="PTHR30231:SF4">
    <property type="entry name" value="PROTEIN NEN2"/>
    <property type="match status" value="1"/>
</dbReference>
<dbReference type="InterPro" id="IPR036397">
    <property type="entry name" value="RNaseH_sf"/>
</dbReference>
<dbReference type="SMART" id="SM00479">
    <property type="entry name" value="EXOIII"/>
    <property type="match status" value="1"/>
</dbReference>
<evidence type="ECO:0000256" key="2">
    <source>
        <dbReference type="ARBA" id="ARBA00022801"/>
    </source>
</evidence>
<evidence type="ECO:0000313" key="5">
    <source>
        <dbReference type="EMBL" id="KAF4405590.1"/>
    </source>
</evidence>
<comment type="caution">
    <text evidence="5">The sequence shown here is derived from an EMBL/GenBank/DDBJ whole genome shotgun (WGS) entry which is preliminary data.</text>
</comment>
<dbReference type="CDD" id="cd06127">
    <property type="entry name" value="DEDDh"/>
    <property type="match status" value="1"/>
</dbReference>
<proteinExistence type="predicted"/>
<dbReference type="InterPro" id="IPR013520">
    <property type="entry name" value="Ribonucl_H"/>
</dbReference>
<evidence type="ECO:0000256" key="3">
    <source>
        <dbReference type="ARBA" id="ARBA00022839"/>
    </source>
</evidence>
<dbReference type="Pfam" id="PF00929">
    <property type="entry name" value="RNase_T"/>
    <property type="match status" value="1"/>
</dbReference>
<name>A0ABQ7FBF0_9ACTN</name>
<reference evidence="5 6" key="1">
    <citation type="submission" date="2019-10" db="EMBL/GenBank/DDBJ databases">
        <title>Streptomyces tenebrisbrunneis sp.nov., an endogenous actinomycete isolated from of Lycium ruthenicum.</title>
        <authorList>
            <person name="Ma L."/>
        </authorList>
    </citation>
    <scope>NUCLEOTIDE SEQUENCE [LARGE SCALE GENOMIC DNA]</scope>
    <source>
        <strain evidence="5 6">TRM 66187</strain>
    </source>
</reference>
<dbReference type="RefSeq" id="WP_156207673.1">
    <property type="nucleotide sequence ID" value="NZ_WHPN01000411.1"/>
</dbReference>
<dbReference type="Proteomes" id="UP000621266">
    <property type="component" value="Unassembled WGS sequence"/>
</dbReference>
<keyword evidence="2" id="KW-0378">Hydrolase</keyword>
<sequence length="199" mass="22078">MNFTHWPALCAVDVEGNGARPPDLVEVATLPIRDGRLDTGRQWLIRPPRPITWQATRVHNLTTDDVSQCPPWQDVADEIRTALNDTWICAHHAHVDYRVLNAHLPDWQPAGVLDTLRLAKHTVPGLNGYSLDALIRHFGLDLTAAPGERHRAAYDAYAAGQLLLTLAVHYDSWQTLAAAAAPSRLPGSPDNDEKEPTLW</sequence>
<evidence type="ECO:0000259" key="4">
    <source>
        <dbReference type="SMART" id="SM00479"/>
    </source>
</evidence>
<keyword evidence="6" id="KW-1185">Reference proteome</keyword>
<dbReference type="EMBL" id="WHPN01000411">
    <property type="protein sequence ID" value="KAF4405590.1"/>
    <property type="molecule type" value="Genomic_DNA"/>
</dbReference>
<dbReference type="SUPFAM" id="SSF53098">
    <property type="entry name" value="Ribonuclease H-like"/>
    <property type="match status" value="1"/>
</dbReference>
<evidence type="ECO:0000256" key="1">
    <source>
        <dbReference type="ARBA" id="ARBA00022722"/>
    </source>
</evidence>
<evidence type="ECO:0000313" key="6">
    <source>
        <dbReference type="Proteomes" id="UP000621266"/>
    </source>
</evidence>
<organism evidence="5 6">
    <name type="scientific">Streptomyces lycii</name>
    <dbReference type="NCBI Taxonomy" id="2654337"/>
    <lineage>
        <taxon>Bacteria</taxon>
        <taxon>Bacillati</taxon>
        <taxon>Actinomycetota</taxon>
        <taxon>Actinomycetes</taxon>
        <taxon>Kitasatosporales</taxon>
        <taxon>Streptomycetaceae</taxon>
        <taxon>Streptomyces</taxon>
    </lineage>
</organism>
<dbReference type="GO" id="GO:0004527">
    <property type="term" value="F:exonuclease activity"/>
    <property type="evidence" value="ECO:0007669"/>
    <property type="project" value="UniProtKB-KW"/>
</dbReference>
<accession>A0ABQ7FBF0</accession>
<keyword evidence="3 5" id="KW-0269">Exonuclease</keyword>